<dbReference type="CDD" id="cd00616">
    <property type="entry name" value="AHBA_syn"/>
    <property type="match status" value="1"/>
</dbReference>
<dbReference type="PANTHER" id="PTHR30244:SF36">
    <property type="entry name" value="3-OXO-GLUCOSE-6-PHOSPHATE:GLUTAMATE AMINOTRANSFERASE"/>
    <property type="match status" value="1"/>
</dbReference>
<dbReference type="InterPro" id="IPR000653">
    <property type="entry name" value="DegT/StrS_aminotransferase"/>
</dbReference>
<evidence type="ECO:0000256" key="2">
    <source>
        <dbReference type="ARBA" id="ARBA00037999"/>
    </source>
</evidence>
<comment type="similarity">
    <text evidence="2 3">Belongs to the DegT/DnrJ/EryC1 family.</text>
</comment>
<evidence type="ECO:0000313" key="4">
    <source>
        <dbReference type="EMBL" id="MDP1028819.1"/>
    </source>
</evidence>
<evidence type="ECO:0000256" key="1">
    <source>
        <dbReference type="ARBA" id="ARBA00022898"/>
    </source>
</evidence>
<sequence>MFHPVPYAWFSHHANTKKKIITEIMPNFRRQQRSVVKFLDLYEVNNRFDKNIRAAIDRVLSSGWYILGEECAAFESEFAAFSEVRECIGVANGLDALVLALRALNIGAGDEVLVPSNTFIATWLAVSQVGAIPVPIEPDPVTFNMDPARIRGALTARTRAIIPVHLYGQPADLDPICAFAASYGLKVIEDAAQAHGARYHGRRVGSDADLACWSFYPGKNLGALGDGGAVTTNDPALAARLRQLRNYGSSRKYHHEELGVNSRLDEIQAAILRVKLASLDADNERRRIIADMYTAGLADVPIGLPSMPDYAQSVWHLYVIRHPQRDVLAQRLADVGIATVIHYPLSPHLQPAYRPLAIPAGSLPIAEQLQAEVLSLPIGPTQRDDETKSVIQAVRDCVSSL</sequence>
<dbReference type="SUPFAM" id="SSF53383">
    <property type="entry name" value="PLP-dependent transferases"/>
    <property type="match status" value="1"/>
</dbReference>
<dbReference type="GO" id="GO:0008483">
    <property type="term" value="F:transaminase activity"/>
    <property type="evidence" value="ECO:0007669"/>
    <property type="project" value="UniProtKB-KW"/>
</dbReference>
<name>A0ABT9EPC2_9SPHN</name>
<dbReference type="Gene3D" id="3.40.640.10">
    <property type="entry name" value="Type I PLP-dependent aspartate aminotransferase-like (Major domain)"/>
    <property type="match status" value="1"/>
</dbReference>
<dbReference type="InterPro" id="IPR015421">
    <property type="entry name" value="PyrdxlP-dep_Trfase_major"/>
</dbReference>
<evidence type="ECO:0000256" key="3">
    <source>
        <dbReference type="RuleBase" id="RU004508"/>
    </source>
</evidence>
<proteinExistence type="inferred from homology"/>
<dbReference type="InterPro" id="IPR015424">
    <property type="entry name" value="PyrdxlP-dep_Trfase"/>
</dbReference>
<reference evidence="4 5" key="1">
    <citation type="submission" date="2023-07" db="EMBL/GenBank/DDBJ databases">
        <authorList>
            <person name="Kim M.K."/>
        </authorList>
    </citation>
    <scope>NUCLEOTIDE SEQUENCE [LARGE SCALE GENOMIC DNA]</scope>
    <source>
        <strain evidence="4 5">KR1UV-12</strain>
    </source>
</reference>
<dbReference type="EMBL" id="JAUUDS010000015">
    <property type="protein sequence ID" value="MDP1028819.1"/>
    <property type="molecule type" value="Genomic_DNA"/>
</dbReference>
<comment type="caution">
    <text evidence="4">The sequence shown here is derived from an EMBL/GenBank/DDBJ whole genome shotgun (WGS) entry which is preliminary data.</text>
</comment>
<keyword evidence="4" id="KW-0032">Aminotransferase</keyword>
<dbReference type="PIRSF" id="PIRSF000390">
    <property type="entry name" value="PLP_StrS"/>
    <property type="match status" value="1"/>
</dbReference>
<protein>
    <submittedName>
        <fullName evidence="4">DegT/DnrJ/EryC1/StrS family aminotransferase</fullName>
        <ecNumber evidence="4">2.6.1.-</ecNumber>
    </submittedName>
</protein>
<dbReference type="Pfam" id="PF01041">
    <property type="entry name" value="DegT_DnrJ_EryC1"/>
    <property type="match status" value="1"/>
</dbReference>
<keyword evidence="1 3" id="KW-0663">Pyridoxal phosphate</keyword>
<dbReference type="PANTHER" id="PTHR30244">
    <property type="entry name" value="TRANSAMINASE"/>
    <property type="match status" value="1"/>
</dbReference>
<evidence type="ECO:0000313" key="5">
    <source>
        <dbReference type="Proteomes" id="UP001230685"/>
    </source>
</evidence>
<keyword evidence="4" id="KW-0808">Transferase</keyword>
<dbReference type="Gene3D" id="3.90.1150.10">
    <property type="entry name" value="Aspartate Aminotransferase, domain 1"/>
    <property type="match status" value="1"/>
</dbReference>
<dbReference type="InterPro" id="IPR015422">
    <property type="entry name" value="PyrdxlP-dep_Trfase_small"/>
</dbReference>
<gene>
    <name evidence="4" type="ORF">Q5H91_16480</name>
</gene>
<keyword evidence="5" id="KW-1185">Reference proteome</keyword>
<organism evidence="4 5">
    <name type="scientific">Sphingomonas aurea</name>
    <dbReference type="NCBI Taxonomy" id="3063994"/>
    <lineage>
        <taxon>Bacteria</taxon>
        <taxon>Pseudomonadati</taxon>
        <taxon>Pseudomonadota</taxon>
        <taxon>Alphaproteobacteria</taxon>
        <taxon>Sphingomonadales</taxon>
        <taxon>Sphingomonadaceae</taxon>
        <taxon>Sphingomonas</taxon>
    </lineage>
</organism>
<dbReference type="EC" id="2.6.1.-" evidence="4"/>
<dbReference type="Proteomes" id="UP001230685">
    <property type="component" value="Unassembled WGS sequence"/>
</dbReference>
<accession>A0ABT9EPC2</accession>